<dbReference type="Pfam" id="PF01820">
    <property type="entry name" value="Dala_Dala_lig_N"/>
    <property type="match status" value="1"/>
</dbReference>
<evidence type="ECO:0000256" key="4">
    <source>
        <dbReference type="ARBA" id="ARBA00022598"/>
    </source>
</evidence>
<evidence type="ECO:0000256" key="2">
    <source>
        <dbReference type="ARBA" id="ARBA00001946"/>
    </source>
</evidence>
<keyword evidence="11" id="KW-0464">Manganese</keyword>
<keyword evidence="5" id="KW-0479">Metal-binding</keyword>
<dbReference type="GO" id="GO:0016874">
    <property type="term" value="F:ligase activity"/>
    <property type="evidence" value="ECO:0007669"/>
    <property type="project" value="UniProtKB-KW"/>
</dbReference>
<evidence type="ECO:0000256" key="13">
    <source>
        <dbReference type="HAMAP-Rule" id="MF_00047"/>
    </source>
</evidence>
<organism evidence="16 17">
    <name type="scientific">Frondihabitans cladoniiphilus</name>
    <dbReference type="NCBI Taxonomy" id="715785"/>
    <lineage>
        <taxon>Bacteria</taxon>
        <taxon>Bacillati</taxon>
        <taxon>Actinomycetota</taxon>
        <taxon>Actinomycetes</taxon>
        <taxon>Micrococcales</taxon>
        <taxon>Microbacteriaceae</taxon>
        <taxon>Frondihabitans</taxon>
    </lineage>
</organism>
<protein>
    <recommendedName>
        <fullName evidence="13">D-alanine--D-alanine ligase</fullName>
        <ecNumber evidence="13">6.3.2.4</ecNumber>
    </recommendedName>
    <alternativeName>
        <fullName evidence="13">D-Ala-D-Ala ligase</fullName>
    </alternativeName>
    <alternativeName>
        <fullName evidence="13">D-alanylalanine synthetase</fullName>
    </alternativeName>
</protein>
<comment type="subcellular location">
    <subcellularLocation>
        <location evidence="13">Cytoplasm</location>
    </subcellularLocation>
</comment>
<dbReference type="InterPro" id="IPR011095">
    <property type="entry name" value="Dala_Dala_lig_C"/>
</dbReference>
<dbReference type="PROSITE" id="PS50975">
    <property type="entry name" value="ATP_GRASP"/>
    <property type="match status" value="1"/>
</dbReference>
<evidence type="ECO:0000313" key="17">
    <source>
        <dbReference type="Proteomes" id="UP001501295"/>
    </source>
</evidence>
<evidence type="ECO:0000256" key="14">
    <source>
        <dbReference type="PROSITE-ProRule" id="PRU00409"/>
    </source>
</evidence>
<dbReference type="NCBIfam" id="NF002528">
    <property type="entry name" value="PRK01966.1-4"/>
    <property type="match status" value="1"/>
</dbReference>
<dbReference type="PROSITE" id="PS00843">
    <property type="entry name" value="DALA_DALA_LIGASE_1"/>
    <property type="match status" value="1"/>
</dbReference>
<dbReference type="PROSITE" id="PS00844">
    <property type="entry name" value="DALA_DALA_LIGASE_2"/>
    <property type="match status" value="1"/>
</dbReference>
<comment type="catalytic activity">
    <reaction evidence="13">
        <text>2 D-alanine + ATP = D-alanyl-D-alanine + ADP + phosphate + H(+)</text>
        <dbReference type="Rhea" id="RHEA:11224"/>
        <dbReference type="ChEBI" id="CHEBI:15378"/>
        <dbReference type="ChEBI" id="CHEBI:30616"/>
        <dbReference type="ChEBI" id="CHEBI:43474"/>
        <dbReference type="ChEBI" id="CHEBI:57416"/>
        <dbReference type="ChEBI" id="CHEBI:57822"/>
        <dbReference type="ChEBI" id="CHEBI:456216"/>
        <dbReference type="EC" id="6.3.2.4"/>
    </reaction>
</comment>
<comment type="pathway">
    <text evidence="13">Cell wall biogenesis; peptidoglycan biosynthesis.</text>
</comment>
<dbReference type="InterPro" id="IPR013815">
    <property type="entry name" value="ATP_grasp_subdomain_1"/>
</dbReference>
<evidence type="ECO:0000256" key="12">
    <source>
        <dbReference type="ARBA" id="ARBA00023316"/>
    </source>
</evidence>
<dbReference type="Pfam" id="PF07478">
    <property type="entry name" value="Dala_Dala_lig_C"/>
    <property type="match status" value="1"/>
</dbReference>
<keyword evidence="10 13" id="KW-0573">Peptidoglycan synthesis</keyword>
<accession>A0ABP8VJK4</accession>
<evidence type="ECO:0000256" key="8">
    <source>
        <dbReference type="ARBA" id="ARBA00022842"/>
    </source>
</evidence>
<evidence type="ECO:0000256" key="5">
    <source>
        <dbReference type="ARBA" id="ARBA00022723"/>
    </source>
</evidence>
<dbReference type="InterPro" id="IPR011761">
    <property type="entry name" value="ATP-grasp"/>
</dbReference>
<evidence type="ECO:0000256" key="1">
    <source>
        <dbReference type="ARBA" id="ARBA00001936"/>
    </source>
</evidence>
<evidence type="ECO:0000256" key="3">
    <source>
        <dbReference type="ARBA" id="ARBA00010871"/>
    </source>
</evidence>
<dbReference type="SUPFAM" id="SSF52440">
    <property type="entry name" value="PreATP-grasp domain"/>
    <property type="match status" value="1"/>
</dbReference>
<keyword evidence="8" id="KW-0460">Magnesium</keyword>
<comment type="similarity">
    <text evidence="3 13">Belongs to the D-alanine--D-alanine ligase family.</text>
</comment>
<proteinExistence type="inferred from homology"/>
<name>A0ABP8VJK4_9MICO</name>
<dbReference type="InterPro" id="IPR000291">
    <property type="entry name" value="D-Ala_lig_Van_CS"/>
</dbReference>
<evidence type="ECO:0000256" key="11">
    <source>
        <dbReference type="ARBA" id="ARBA00023211"/>
    </source>
</evidence>
<dbReference type="NCBIfam" id="TIGR01205">
    <property type="entry name" value="D_ala_D_alaTIGR"/>
    <property type="match status" value="1"/>
</dbReference>
<dbReference type="SUPFAM" id="SSF56059">
    <property type="entry name" value="Glutathione synthetase ATP-binding domain-like"/>
    <property type="match status" value="1"/>
</dbReference>
<keyword evidence="13" id="KW-0963">Cytoplasm</keyword>
<dbReference type="Proteomes" id="UP001501295">
    <property type="component" value="Unassembled WGS sequence"/>
</dbReference>
<comment type="function">
    <text evidence="13">Cell wall formation.</text>
</comment>
<keyword evidence="7 14" id="KW-0067">ATP-binding</keyword>
<sequence length="383" mass="39768">MTFDPTASGVSESLIGETGDAPRLRVVLLFGGRSSEHSISCATAGGVLKALDRTRYDIVPVGITSDGAFTLQPDDADLFALDATKLPTVVDNGTRVRFPESAATREMTVVDELGVETSLGDIDVVFPILHGPFGEDGSVQGLLELVGLPYVGAGILASAVGMDKHFSKTVLQQAGIAVAPWVTVRSREWAGDPTAVTASVASLGYPLFVKPARAGSSVGVSKVSAPAELAAAMAVAFHEDNKVLVEAAVVGRELECAVLGGRGGSAPRVSVAGEIVLAENTFYDFESKYLGGAGADLVCPADLTADELSTFQDLAARAFDAIGGAGLARVDVFLTADGFVVNELNTMPGFTPISMFPACWLASGLSYPELLDELIELGLETER</sequence>
<evidence type="ECO:0000313" key="16">
    <source>
        <dbReference type="EMBL" id="GAA4664954.1"/>
    </source>
</evidence>
<comment type="cofactor">
    <cofactor evidence="1">
        <name>Mn(2+)</name>
        <dbReference type="ChEBI" id="CHEBI:29035"/>
    </cofactor>
</comment>
<evidence type="ECO:0000256" key="9">
    <source>
        <dbReference type="ARBA" id="ARBA00022960"/>
    </source>
</evidence>
<dbReference type="PANTHER" id="PTHR23132:SF25">
    <property type="entry name" value="D-ALANINE--D-ALANINE LIGASE A"/>
    <property type="match status" value="1"/>
</dbReference>
<comment type="caution">
    <text evidence="16">The sequence shown here is derived from an EMBL/GenBank/DDBJ whole genome shotgun (WGS) entry which is preliminary data.</text>
</comment>
<dbReference type="Gene3D" id="3.40.50.20">
    <property type="match status" value="1"/>
</dbReference>
<keyword evidence="9 13" id="KW-0133">Cell shape</keyword>
<evidence type="ECO:0000259" key="15">
    <source>
        <dbReference type="PROSITE" id="PS50975"/>
    </source>
</evidence>
<evidence type="ECO:0000256" key="10">
    <source>
        <dbReference type="ARBA" id="ARBA00022984"/>
    </source>
</evidence>
<dbReference type="InterPro" id="IPR005905">
    <property type="entry name" value="D_ala_D_ala"/>
</dbReference>
<dbReference type="EC" id="6.3.2.4" evidence="13"/>
<gene>
    <name evidence="13" type="primary">ddl</name>
    <name evidence="16" type="ORF">GCM10025780_02590</name>
</gene>
<dbReference type="Gene3D" id="3.30.1490.20">
    <property type="entry name" value="ATP-grasp fold, A domain"/>
    <property type="match status" value="1"/>
</dbReference>
<keyword evidence="12 13" id="KW-0961">Cell wall biogenesis/degradation</keyword>
<dbReference type="InterPro" id="IPR016185">
    <property type="entry name" value="PreATP-grasp_dom_sf"/>
</dbReference>
<keyword evidence="4 13" id="KW-0436">Ligase</keyword>
<dbReference type="InterPro" id="IPR011127">
    <property type="entry name" value="Dala_Dala_lig_N"/>
</dbReference>
<reference evidence="17" key="1">
    <citation type="journal article" date="2019" name="Int. J. Syst. Evol. Microbiol.">
        <title>The Global Catalogue of Microorganisms (GCM) 10K type strain sequencing project: providing services to taxonomists for standard genome sequencing and annotation.</title>
        <authorList>
            <consortium name="The Broad Institute Genomics Platform"/>
            <consortium name="The Broad Institute Genome Sequencing Center for Infectious Disease"/>
            <person name="Wu L."/>
            <person name="Ma J."/>
        </authorList>
    </citation>
    <scope>NUCLEOTIDE SEQUENCE [LARGE SCALE GENOMIC DNA]</scope>
    <source>
        <strain evidence="17">JCM 18956</strain>
    </source>
</reference>
<comment type="cofactor">
    <cofactor evidence="2">
        <name>Mg(2+)</name>
        <dbReference type="ChEBI" id="CHEBI:18420"/>
    </cofactor>
</comment>
<evidence type="ECO:0000256" key="6">
    <source>
        <dbReference type="ARBA" id="ARBA00022741"/>
    </source>
</evidence>
<keyword evidence="17" id="KW-1185">Reference proteome</keyword>
<dbReference type="Gene3D" id="3.30.470.20">
    <property type="entry name" value="ATP-grasp fold, B domain"/>
    <property type="match status" value="1"/>
</dbReference>
<evidence type="ECO:0000256" key="7">
    <source>
        <dbReference type="ARBA" id="ARBA00022840"/>
    </source>
</evidence>
<dbReference type="EMBL" id="BAABLM010000001">
    <property type="protein sequence ID" value="GAA4664954.1"/>
    <property type="molecule type" value="Genomic_DNA"/>
</dbReference>
<keyword evidence="6 14" id="KW-0547">Nucleotide-binding</keyword>
<dbReference type="PANTHER" id="PTHR23132">
    <property type="entry name" value="D-ALANINE--D-ALANINE LIGASE"/>
    <property type="match status" value="1"/>
</dbReference>
<feature type="domain" description="ATP-grasp" evidence="15">
    <location>
        <begin position="168"/>
        <end position="376"/>
    </location>
</feature>
<dbReference type="PIRSF" id="PIRSF039102">
    <property type="entry name" value="Ddl/VanB"/>
    <property type="match status" value="1"/>
</dbReference>
<dbReference type="HAMAP" id="MF_00047">
    <property type="entry name" value="Dala_Dala_lig"/>
    <property type="match status" value="1"/>
</dbReference>